<dbReference type="Pfam" id="PF20256">
    <property type="entry name" value="MoCoBD_2"/>
    <property type="match status" value="2"/>
</dbReference>
<feature type="domain" description="Aldehyde oxidase/xanthine dehydrogenase a/b hammerhead" evidence="2">
    <location>
        <begin position="217"/>
        <end position="306"/>
    </location>
</feature>
<dbReference type="Pfam" id="PF02738">
    <property type="entry name" value="MoCoBD_1"/>
    <property type="match status" value="1"/>
</dbReference>
<dbReference type="InterPro" id="IPR046867">
    <property type="entry name" value="AldOxase/xan_DH_MoCoBD2"/>
</dbReference>
<dbReference type="PROSITE" id="PS51318">
    <property type="entry name" value="TAT"/>
    <property type="match status" value="1"/>
</dbReference>
<keyword evidence="1" id="KW-0732">Signal</keyword>
<dbReference type="InterPro" id="IPR019546">
    <property type="entry name" value="TAT_signal_bac_arc"/>
</dbReference>
<dbReference type="GO" id="GO:0016491">
    <property type="term" value="F:oxidoreductase activity"/>
    <property type="evidence" value="ECO:0007669"/>
    <property type="project" value="InterPro"/>
</dbReference>
<dbReference type="InterPro" id="IPR000674">
    <property type="entry name" value="Ald_Oxase/Xan_DH_a/b"/>
</dbReference>
<dbReference type="AlphaFoldDB" id="A0AA37RVV1"/>
<evidence type="ECO:0000313" key="3">
    <source>
        <dbReference type="EMBL" id="GLP96695.1"/>
    </source>
</evidence>
<dbReference type="Gene3D" id="3.90.1170.50">
    <property type="entry name" value="Aldehyde oxidase/xanthine dehydrogenase, a/b hammerhead"/>
    <property type="match status" value="1"/>
</dbReference>
<dbReference type="Proteomes" id="UP001161422">
    <property type="component" value="Unassembled WGS sequence"/>
</dbReference>
<reference evidence="3" key="1">
    <citation type="journal article" date="2014" name="Int. J. Syst. Evol. Microbiol.">
        <title>Complete genome sequence of Corynebacterium casei LMG S-19264T (=DSM 44701T), isolated from a smear-ripened cheese.</title>
        <authorList>
            <consortium name="US DOE Joint Genome Institute (JGI-PGF)"/>
            <person name="Walter F."/>
            <person name="Albersmeier A."/>
            <person name="Kalinowski J."/>
            <person name="Ruckert C."/>
        </authorList>
    </citation>
    <scope>NUCLEOTIDE SEQUENCE</scope>
    <source>
        <strain evidence="3">NBRC 101628</strain>
    </source>
</reference>
<dbReference type="SUPFAM" id="SSF56003">
    <property type="entry name" value="Molybdenum cofactor-binding domain"/>
    <property type="match status" value="2"/>
</dbReference>
<dbReference type="InterPro" id="IPR037165">
    <property type="entry name" value="AldOxase/xan_DH_Mopterin-bd_sf"/>
</dbReference>
<proteinExistence type="predicted"/>
<sequence>MSLYPNTATKVASVIAQVSRRSFLKGMGLGGSALVLGGYLPGFASLSANAKDNALRQLNVFVSIAPSGQTQIVCHRAEMGQGIHTSVPQIIADELEADWSQVVMLQGKADKSYGSQGTTGSSSIRRHFEELRRLGAAAKHMLMQAASERLGVPMIELRANNHKVIAKDGRELGYGELAVAASELEAPKAETLTLKAQKDFSLIGKEVKLFDLDDIVAGSAVYAQDIMLDNMLVASIVRPPVVGGKPKSVDDSEAMKVAGVKAVVTLKSRGYPVSTRPLGGVAVLATNTWAALKGRQALKVEWDDGDNAVHNTQSYMDELKSKVNQKGIEIRAKGDVYQHSYDKARTVEATYSVPYLNHTPMETPAATAWVQGEGADKRVQVWAGTQNPQWAQSQVMAELGIDKESPERAEINLTLMGGAFGRKSKADFILEAVELSDKVKQPVKVVWSREDDIQHGFYHSISANYLKAELTEKGTADHWIQRVAYPPIGWIFDTKRDMPNHGDLSVGFGDTPFALNNLSFETQKVSSHMRTGWVRSVACINNGFALGSFVDEMAVKAGISTRQMWLNLLGPDRLVDPRPEGFEYSNYGMSWETNPIDIKRMKDLINWIADLAKIEEELPDNQGWGLSFLRSFGSYVAAATKVEVIDNKVKVLEMHTAVDIGVAVTPDRVKSQMEGAMVFGLSIALMGEISVVGGKVEQSNFHDAPVTRMDQVPPMYVHIMESNEAPGGVGEPGVPPIIPSITNAIYHASGVRVRDLPVNKVMKV</sequence>
<gene>
    <name evidence="3" type="ORF">GCM10007895_20010</name>
</gene>
<dbReference type="Gene3D" id="3.30.365.10">
    <property type="entry name" value="Aldehyde oxidase/xanthine dehydrogenase, molybdopterin binding domain"/>
    <property type="match status" value="4"/>
</dbReference>
<dbReference type="InterPro" id="IPR052516">
    <property type="entry name" value="N-heterocyclic_Hydroxylase"/>
</dbReference>
<organism evidence="3 4">
    <name type="scientific">Paraferrimonas sedimenticola</name>
    <dbReference type="NCBI Taxonomy" id="375674"/>
    <lineage>
        <taxon>Bacteria</taxon>
        <taxon>Pseudomonadati</taxon>
        <taxon>Pseudomonadota</taxon>
        <taxon>Gammaproteobacteria</taxon>
        <taxon>Alteromonadales</taxon>
        <taxon>Ferrimonadaceae</taxon>
        <taxon>Paraferrimonas</taxon>
    </lineage>
</organism>
<dbReference type="PANTHER" id="PTHR47495">
    <property type="entry name" value="ALDEHYDE DEHYDROGENASE"/>
    <property type="match status" value="1"/>
</dbReference>
<comment type="caution">
    <text evidence="3">The sequence shown here is derived from an EMBL/GenBank/DDBJ whole genome shotgun (WGS) entry which is preliminary data.</text>
</comment>
<keyword evidence="4" id="KW-1185">Reference proteome</keyword>
<dbReference type="NCBIfam" id="TIGR01409">
    <property type="entry name" value="TAT_signal_seq"/>
    <property type="match status" value="1"/>
</dbReference>
<dbReference type="SMART" id="SM01008">
    <property type="entry name" value="Ald_Xan_dh_C"/>
    <property type="match status" value="1"/>
</dbReference>
<dbReference type="RefSeq" id="WP_095504016.1">
    <property type="nucleotide sequence ID" value="NZ_BSNC01000005.1"/>
</dbReference>
<protein>
    <submittedName>
        <fullName evidence="3">Xanthine dehydrogenase</fullName>
    </submittedName>
</protein>
<dbReference type="InterPro" id="IPR006311">
    <property type="entry name" value="TAT_signal"/>
</dbReference>
<dbReference type="PIRSF" id="PIRSF036389">
    <property type="entry name" value="IOR_B"/>
    <property type="match status" value="1"/>
</dbReference>
<dbReference type="EMBL" id="BSNC01000005">
    <property type="protein sequence ID" value="GLP96695.1"/>
    <property type="molecule type" value="Genomic_DNA"/>
</dbReference>
<name>A0AA37RVV1_9GAMM</name>
<dbReference type="PANTHER" id="PTHR47495:SF3">
    <property type="entry name" value="BLR6219 PROTEIN"/>
    <property type="match status" value="1"/>
</dbReference>
<dbReference type="InterPro" id="IPR008274">
    <property type="entry name" value="AldOxase/xan_DH_MoCoBD1"/>
</dbReference>
<evidence type="ECO:0000259" key="2">
    <source>
        <dbReference type="SMART" id="SM01008"/>
    </source>
</evidence>
<dbReference type="InterPro" id="IPR012368">
    <property type="entry name" value="OxRdtase_Mopterin-bd_su_IorB"/>
</dbReference>
<evidence type="ECO:0000313" key="4">
    <source>
        <dbReference type="Proteomes" id="UP001161422"/>
    </source>
</evidence>
<reference evidence="3" key="2">
    <citation type="submission" date="2023-01" db="EMBL/GenBank/DDBJ databases">
        <title>Draft genome sequence of Paraferrimonas sedimenticola strain NBRC 101628.</title>
        <authorList>
            <person name="Sun Q."/>
            <person name="Mori K."/>
        </authorList>
    </citation>
    <scope>NUCLEOTIDE SEQUENCE</scope>
    <source>
        <strain evidence="3">NBRC 101628</strain>
    </source>
</reference>
<evidence type="ECO:0000256" key="1">
    <source>
        <dbReference type="ARBA" id="ARBA00022729"/>
    </source>
</evidence>
<accession>A0AA37RVV1</accession>